<feature type="transmembrane region" description="Helical" evidence="1">
    <location>
        <begin position="82"/>
        <end position="100"/>
    </location>
</feature>
<keyword evidence="3" id="KW-1185">Reference proteome</keyword>
<evidence type="ECO:0000256" key="1">
    <source>
        <dbReference type="SAM" id="Phobius"/>
    </source>
</evidence>
<keyword evidence="1" id="KW-0812">Transmembrane</keyword>
<gene>
    <name evidence="2" type="ORF">FPZ54_03715</name>
</gene>
<keyword evidence="1" id="KW-1133">Transmembrane helix</keyword>
<evidence type="ECO:0000313" key="3">
    <source>
        <dbReference type="Proteomes" id="UP000318055"/>
    </source>
</evidence>
<dbReference type="RefSeq" id="WP_145845102.1">
    <property type="nucleotide sequence ID" value="NZ_CP042239.1"/>
</dbReference>
<name>A0A518RCQ4_9SPHN</name>
<accession>A0A518RCQ4</accession>
<dbReference type="AlphaFoldDB" id="A0A518RCQ4"/>
<reference evidence="2 3" key="1">
    <citation type="submission" date="2019-07" db="EMBL/GenBank/DDBJ databases">
        <title>Sphingomonas alkalisoli sp. nov., isolated from rhizosphere soil of Suaedae salsa.</title>
        <authorList>
            <person name="Zhang H."/>
            <person name="Xu L."/>
            <person name="Zhang J.-X."/>
            <person name="Sun J.-Q."/>
        </authorList>
    </citation>
    <scope>NUCLEOTIDE SEQUENCE [LARGE SCALE GENOMIC DNA]</scope>
    <source>
        <strain evidence="2 3">XS-10</strain>
    </source>
</reference>
<dbReference type="OrthoDB" id="7584519at2"/>
<organism evidence="2 3">
    <name type="scientific">Sphingomonas suaedae</name>
    <dbReference type="NCBI Taxonomy" id="2599297"/>
    <lineage>
        <taxon>Bacteria</taxon>
        <taxon>Pseudomonadati</taxon>
        <taxon>Pseudomonadota</taxon>
        <taxon>Alphaproteobacteria</taxon>
        <taxon>Sphingomonadales</taxon>
        <taxon>Sphingomonadaceae</taxon>
        <taxon>Sphingomonas</taxon>
    </lineage>
</organism>
<keyword evidence="1" id="KW-0472">Membrane</keyword>
<proteinExistence type="predicted"/>
<protein>
    <submittedName>
        <fullName evidence="2">Uncharacterized protein</fullName>
    </submittedName>
</protein>
<dbReference type="Proteomes" id="UP000318055">
    <property type="component" value="Chromosome"/>
</dbReference>
<sequence length="101" mass="11059">MRAPENADEFRASLSQRSEAAKRLEKDLLSEVPLLYGGPDRMAPDGDPGIRLAQIHRDEMTRRNGGGVPNSATNRSEVALPFERGVLVFGLILLALAFLLD</sequence>
<evidence type="ECO:0000313" key="2">
    <source>
        <dbReference type="EMBL" id="QDX25220.1"/>
    </source>
</evidence>
<dbReference type="KEGG" id="ssua:FPZ54_03715"/>
<dbReference type="EMBL" id="CP042239">
    <property type="protein sequence ID" value="QDX25220.1"/>
    <property type="molecule type" value="Genomic_DNA"/>
</dbReference>